<sequence length="854" mass="94842">MNQPREYSLAKYLSVLFVLCVGTVLVTLIFSNYFANKDNIARETARKLTQVDVQLDSELTHRLDTMSLAQQYQLQDSSLIQWLEQGELSQIENYFTQSDEQASLYTPDFRFIANSQKMLWQDSNSLFFGLEPAELMAIAKQQSNNQWQAHQSTSMLGHQHLLVRSRPIIDVQTGEMVAKGYIVLALEDNLSLASELQQKVNAEALALMVNGHIVTATAKPHSADLNGLMGKAIPHGRLRQVTPIELAGDYHDLAIVTLLDDTVTAALTAQLQRNLFIALVVLIGLSMLCAYIFKRAAVTPLSKLVDYANNTRHYHRAAAYTPSRISEFNRLGYAIEAAFSELFAKEQYQNSLFESAMSPIVVWRNHLELEHINKAGQQALGFVDQQQANPIFERFVLAAQPHLKKALSGQAVCGVVLHGMHDRAFLWNISPVIVNDAVVAVIAQGLDITALKDAQKQSERATQAAEQANHAKSHFLATMSHEIRTPLNGILGIAELLQEEASQQPPSSQQAQLNTLYASSRHLLSLVNDILDFSKIEQGELRIQIAPFSLPEQLDNICSVYQSLCAQKGLQFLTQIEALTQPIQGDALRLRQILHNLLSNAVKFTHQGTIELAVRTQREQLQLIVQDSGIGIEPHLIEHLFEPFTQGQNHSKREYQGTGLGLAIVQQLVQLMGGSIEVESQLRRGSRFIVTLPYLPVENGQIEKNSNANLPNSTPQSLKILLVEDNQVNAMVAQQFCQKMGHQVTWVENGKLALQAAEQQAFDLIIMDNHMPVMNGIEACQAIGQLLGEHTPAIIACTADVFQEAHQAFRDAGANAILTKPITKDELAKCIQTAMMCRRPIETTQPQLAHENGS</sequence>
<dbReference type="InterPro" id="IPR036097">
    <property type="entry name" value="HisK_dim/P_sf"/>
</dbReference>
<dbReference type="PROSITE" id="PS50109">
    <property type="entry name" value="HIS_KIN"/>
    <property type="match status" value="1"/>
</dbReference>
<dbReference type="SUPFAM" id="SSF52172">
    <property type="entry name" value="CheY-like"/>
    <property type="match status" value="1"/>
</dbReference>
<dbReference type="InterPro" id="IPR029151">
    <property type="entry name" value="Sensor-like_sf"/>
</dbReference>
<dbReference type="InterPro" id="IPR015387">
    <property type="entry name" value="LuxQ-periplasm_dom"/>
</dbReference>
<evidence type="ECO:0000313" key="18">
    <source>
        <dbReference type="EMBL" id="CAH0535135.1"/>
    </source>
</evidence>
<evidence type="ECO:0000256" key="12">
    <source>
        <dbReference type="ARBA" id="ARBA00022912"/>
    </source>
</evidence>
<evidence type="ECO:0000256" key="14">
    <source>
        <dbReference type="PROSITE-ProRule" id="PRU00169"/>
    </source>
</evidence>
<keyword evidence="7 14" id="KW-0597">Phosphoprotein</keyword>
<dbReference type="PANTHER" id="PTHR43047:SF78">
    <property type="entry name" value="SENSORY_REGULATORY PROTEIN RPFC"/>
    <property type="match status" value="1"/>
</dbReference>
<dbReference type="Pfam" id="PF00072">
    <property type="entry name" value="Response_reg"/>
    <property type="match status" value="1"/>
</dbReference>
<gene>
    <name evidence="18" type="primary">luxQ</name>
    <name evidence="18" type="ORF">VST7929_02796</name>
</gene>
<evidence type="ECO:0000256" key="8">
    <source>
        <dbReference type="ARBA" id="ARBA00022679"/>
    </source>
</evidence>
<evidence type="ECO:0000256" key="11">
    <source>
        <dbReference type="ARBA" id="ARBA00022801"/>
    </source>
</evidence>
<keyword evidence="12" id="KW-0904">Protein phosphatase</keyword>
<name>A0ABN8DUY9_9VIBR</name>
<dbReference type="SMART" id="SM00448">
    <property type="entry name" value="REC"/>
    <property type="match status" value="1"/>
</dbReference>
<feature type="domain" description="Response regulatory" evidence="17">
    <location>
        <begin position="719"/>
        <end position="835"/>
    </location>
</feature>
<keyword evidence="9 15" id="KW-0812">Transmembrane</keyword>
<dbReference type="Pfam" id="PF09308">
    <property type="entry name" value="LuxQ-periplasm"/>
    <property type="match status" value="1"/>
</dbReference>
<protein>
    <recommendedName>
        <fullName evidence="4">Autoinducer 2 sensor kinase/phosphatase LuxQ</fullName>
        <ecNumber evidence="3">2.7.13.3</ecNumber>
    </recommendedName>
</protein>
<evidence type="ECO:0000256" key="3">
    <source>
        <dbReference type="ARBA" id="ARBA00012438"/>
    </source>
</evidence>
<dbReference type="CDD" id="cd16922">
    <property type="entry name" value="HATPase_EvgS-ArcB-TorS-like"/>
    <property type="match status" value="1"/>
</dbReference>
<dbReference type="Gene3D" id="3.40.50.2300">
    <property type="match status" value="1"/>
</dbReference>
<dbReference type="SMART" id="SM00388">
    <property type="entry name" value="HisKA"/>
    <property type="match status" value="1"/>
</dbReference>
<evidence type="ECO:0000259" key="16">
    <source>
        <dbReference type="PROSITE" id="PS50109"/>
    </source>
</evidence>
<evidence type="ECO:0000256" key="9">
    <source>
        <dbReference type="ARBA" id="ARBA00022692"/>
    </source>
</evidence>
<evidence type="ECO:0000256" key="7">
    <source>
        <dbReference type="ARBA" id="ARBA00022553"/>
    </source>
</evidence>
<keyword evidence="11" id="KW-0378">Hydrolase</keyword>
<dbReference type="SUPFAM" id="SSF103190">
    <property type="entry name" value="Sensory domain-like"/>
    <property type="match status" value="1"/>
</dbReference>
<keyword evidence="10 18" id="KW-0418">Kinase</keyword>
<dbReference type="PANTHER" id="PTHR43047">
    <property type="entry name" value="TWO-COMPONENT HISTIDINE PROTEIN KINASE"/>
    <property type="match status" value="1"/>
</dbReference>
<dbReference type="Pfam" id="PF02518">
    <property type="entry name" value="HATPase_c"/>
    <property type="match status" value="1"/>
</dbReference>
<dbReference type="RefSeq" id="WP_237467995.1">
    <property type="nucleotide sequence ID" value="NZ_CAKLDI010000002.1"/>
</dbReference>
<dbReference type="Gene3D" id="3.30.450.220">
    <property type="entry name" value="LuxQ periplasmic domain, N-terminal subdomain"/>
    <property type="match status" value="1"/>
</dbReference>
<dbReference type="Gene3D" id="3.30.450.20">
    <property type="entry name" value="PAS domain"/>
    <property type="match status" value="1"/>
</dbReference>
<dbReference type="InterPro" id="IPR011006">
    <property type="entry name" value="CheY-like_superfamily"/>
</dbReference>
<dbReference type="InterPro" id="IPR005467">
    <property type="entry name" value="His_kinase_dom"/>
</dbReference>
<feature type="transmembrane region" description="Helical" evidence="15">
    <location>
        <begin position="12"/>
        <end position="35"/>
    </location>
</feature>
<evidence type="ECO:0000256" key="13">
    <source>
        <dbReference type="ARBA" id="ARBA00022989"/>
    </source>
</evidence>
<keyword evidence="13 15" id="KW-1133">Transmembrane helix</keyword>
<dbReference type="PROSITE" id="PS50110">
    <property type="entry name" value="RESPONSE_REGULATORY"/>
    <property type="match status" value="1"/>
</dbReference>
<dbReference type="CDD" id="cd17546">
    <property type="entry name" value="REC_hyHK_CKI1_RcsC-like"/>
    <property type="match status" value="1"/>
</dbReference>
<evidence type="ECO:0000256" key="5">
    <source>
        <dbReference type="ARBA" id="ARBA00022475"/>
    </source>
</evidence>
<evidence type="ECO:0000256" key="15">
    <source>
        <dbReference type="SAM" id="Phobius"/>
    </source>
</evidence>
<dbReference type="EMBL" id="CAKLDI010000002">
    <property type="protein sequence ID" value="CAH0535135.1"/>
    <property type="molecule type" value="Genomic_DNA"/>
</dbReference>
<keyword evidence="6" id="KW-0997">Cell inner membrane</keyword>
<dbReference type="Gene3D" id="1.10.287.130">
    <property type="match status" value="1"/>
</dbReference>
<organism evidence="18 19">
    <name type="scientific">Vibrio stylophorae</name>
    <dbReference type="NCBI Taxonomy" id="659351"/>
    <lineage>
        <taxon>Bacteria</taxon>
        <taxon>Pseudomonadati</taxon>
        <taxon>Pseudomonadota</taxon>
        <taxon>Gammaproteobacteria</taxon>
        <taxon>Vibrionales</taxon>
        <taxon>Vibrionaceae</taxon>
        <taxon>Vibrio</taxon>
    </lineage>
</organism>
<dbReference type="EC" id="2.7.13.3" evidence="3"/>
<dbReference type="Pfam" id="PF00512">
    <property type="entry name" value="HisKA"/>
    <property type="match status" value="1"/>
</dbReference>
<feature type="modified residue" description="4-aspartylphosphate" evidence="14">
    <location>
        <position position="768"/>
    </location>
</feature>
<dbReference type="CDD" id="cd00082">
    <property type="entry name" value="HisKA"/>
    <property type="match status" value="1"/>
</dbReference>
<dbReference type="SMART" id="SM00387">
    <property type="entry name" value="HATPase_c"/>
    <property type="match status" value="1"/>
</dbReference>
<evidence type="ECO:0000259" key="17">
    <source>
        <dbReference type="PROSITE" id="PS50110"/>
    </source>
</evidence>
<evidence type="ECO:0000256" key="10">
    <source>
        <dbReference type="ARBA" id="ARBA00022777"/>
    </source>
</evidence>
<evidence type="ECO:0000313" key="19">
    <source>
        <dbReference type="Proteomes" id="UP000838672"/>
    </source>
</evidence>
<comment type="subcellular location">
    <subcellularLocation>
        <location evidence="2">Cell inner membrane</location>
        <topology evidence="2">Multi-pass membrane protein</topology>
    </subcellularLocation>
</comment>
<dbReference type="InterPro" id="IPR036890">
    <property type="entry name" value="HATPase_C_sf"/>
</dbReference>
<reference evidence="18" key="1">
    <citation type="submission" date="2021-11" db="EMBL/GenBank/DDBJ databases">
        <authorList>
            <person name="Rodrigo-Torres L."/>
            <person name="Arahal R. D."/>
            <person name="Lucena T."/>
        </authorList>
    </citation>
    <scope>NUCLEOTIDE SEQUENCE</scope>
    <source>
        <strain evidence="18">CECT 7929</strain>
    </source>
</reference>
<feature type="transmembrane region" description="Helical" evidence="15">
    <location>
        <begin position="275"/>
        <end position="293"/>
    </location>
</feature>
<dbReference type="InterPro" id="IPR043056">
    <property type="entry name" value="LuxQ-periplasm_N"/>
</dbReference>
<keyword evidence="8 18" id="KW-0808">Transferase</keyword>
<dbReference type="PRINTS" id="PR00344">
    <property type="entry name" value="BCTRLSENSOR"/>
</dbReference>
<dbReference type="SUPFAM" id="SSF55874">
    <property type="entry name" value="ATPase domain of HSP90 chaperone/DNA topoisomerase II/histidine kinase"/>
    <property type="match status" value="1"/>
</dbReference>
<evidence type="ECO:0000256" key="2">
    <source>
        <dbReference type="ARBA" id="ARBA00004429"/>
    </source>
</evidence>
<proteinExistence type="predicted"/>
<evidence type="ECO:0000256" key="1">
    <source>
        <dbReference type="ARBA" id="ARBA00000085"/>
    </source>
</evidence>
<dbReference type="Proteomes" id="UP000838672">
    <property type="component" value="Unassembled WGS sequence"/>
</dbReference>
<dbReference type="InterPro" id="IPR001789">
    <property type="entry name" value="Sig_transdc_resp-reg_receiver"/>
</dbReference>
<dbReference type="GO" id="GO:0004673">
    <property type="term" value="F:protein histidine kinase activity"/>
    <property type="evidence" value="ECO:0007669"/>
    <property type="project" value="UniProtKB-EC"/>
</dbReference>
<dbReference type="InterPro" id="IPR003661">
    <property type="entry name" value="HisK_dim/P_dom"/>
</dbReference>
<dbReference type="Gene3D" id="3.30.565.10">
    <property type="entry name" value="Histidine kinase-like ATPase, C-terminal domain"/>
    <property type="match status" value="1"/>
</dbReference>
<keyword evidence="15" id="KW-0472">Membrane</keyword>
<feature type="domain" description="Histidine kinase" evidence="16">
    <location>
        <begin position="478"/>
        <end position="696"/>
    </location>
</feature>
<evidence type="ECO:0000256" key="4">
    <source>
        <dbReference type="ARBA" id="ARBA00019468"/>
    </source>
</evidence>
<accession>A0ABN8DUY9</accession>
<dbReference type="InterPro" id="IPR003594">
    <property type="entry name" value="HATPase_dom"/>
</dbReference>
<dbReference type="InterPro" id="IPR004358">
    <property type="entry name" value="Sig_transdc_His_kin-like_C"/>
</dbReference>
<dbReference type="SUPFAM" id="SSF47384">
    <property type="entry name" value="Homodimeric domain of signal transducing histidine kinase"/>
    <property type="match status" value="1"/>
</dbReference>
<keyword evidence="19" id="KW-1185">Reference proteome</keyword>
<comment type="catalytic activity">
    <reaction evidence="1">
        <text>ATP + protein L-histidine = ADP + protein N-phospho-L-histidine.</text>
        <dbReference type="EC" id="2.7.13.3"/>
    </reaction>
</comment>
<keyword evidence="5" id="KW-1003">Cell membrane</keyword>
<comment type="caution">
    <text evidence="18">The sequence shown here is derived from an EMBL/GenBank/DDBJ whole genome shotgun (WGS) entry which is preliminary data.</text>
</comment>
<evidence type="ECO:0000256" key="6">
    <source>
        <dbReference type="ARBA" id="ARBA00022519"/>
    </source>
</evidence>